<evidence type="ECO:0000313" key="2">
    <source>
        <dbReference type="Proteomes" id="UP000288805"/>
    </source>
</evidence>
<proteinExistence type="predicted"/>
<evidence type="ECO:0008006" key="3">
    <source>
        <dbReference type="Google" id="ProtNLM"/>
    </source>
</evidence>
<sequence>MGSLQIGRFSLLLEPSTHLFPIVFSATHDSPVSSPTSLVIILAPDYVPHLITINVTAQAPLKLTHTNYFEWRLQFTTLIIGYDLVCRFVDSASSCPPPTLTTTNDLTPNPSYSLWVHQDQLILNAIIGSIIPTLSFPSLPLPQHLMLLGPLSSTLMQSHMSYHVSQGNPRQSARG</sequence>
<evidence type="ECO:0000313" key="1">
    <source>
        <dbReference type="EMBL" id="RVW93078.1"/>
    </source>
</evidence>
<name>A0A438I8N3_VITVI</name>
<dbReference type="EMBL" id="QGNW01000131">
    <property type="protein sequence ID" value="RVW93078.1"/>
    <property type="molecule type" value="Genomic_DNA"/>
</dbReference>
<accession>A0A438I8N3</accession>
<comment type="caution">
    <text evidence="1">The sequence shown here is derived from an EMBL/GenBank/DDBJ whole genome shotgun (WGS) entry which is preliminary data.</text>
</comment>
<protein>
    <recommendedName>
        <fullName evidence="3">Retrotransposon Copia-like N-terminal domain-containing protein</fullName>
    </recommendedName>
</protein>
<dbReference type="Proteomes" id="UP000288805">
    <property type="component" value="Unassembled WGS sequence"/>
</dbReference>
<dbReference type="AlphaFoldDB" id="A0A438I8N3"/>
<dbReference type="PANTHER" id="PTHR47481">
    <property type="match status" value="1"/>
</dbReference>
<dbReference type="PANTHER" id="PTHR47481:SF22">
    <property type="entry name" value="RETROTRANSPOSON GAG DOMAIN-CONTAINING PROTEIN"/>
    <property type="match status" value="1"/>
</dbReference>
<reference evidence="1 2" key="1">
    <citation type="journal article" date="2018" name="PLoS Genet.">
        <title>Population sequencing reveals clonal diversity and ancestral inbreeding in the grapevine cultivar Chardonnay.</title>
        <authorList>
            <person name="Roach M.J."/>
            <person name="Johnson D.L."/>
            <person name="Bohlmann J."/>
            <person name="van Vuuren H.J."/>
            <person name="Jones S.J."/>
            <person name="Pretorius I.S."/>
            <person name="Schmidt S.A."/>
            <person name="Borneman A.R."/>
        </authorList>
    </citation>
    <scope>NUCLEOTIDE SEQUENCE [LARGE SCALE GENOMIC DNA]</scope>
    <source>
        <strain evidence="2">cv. Chardonnay</strain>
        <tissue evidence="1">Leaf</tissue>
    </source>
</reference>
<gene>
    <name evidence="1" type="ORF">CK203_031393</name>
</gene>
<organism evidence="1 2">
    <name type="scientific">Vitis vinifera</name>
    <name type="common">Grape</name>
    <dbReference type="NCBI Taxonomy" id="29760"/>
    <lineage>
        <taxon>Eukaryota</taxon>
        <taxon>Viridiplantae</taxon>
        <taxon>Streptophyta</taxon>
        <taxon>Embryophyta</taxon>
        <taxon>Tracheophyta</taxon>
        <taxon>Spermatophyta</taxon>
        <taxon>Magnoliopsida</taxon>
        <taxon>eudicotyledons</taxon>
        <taxon>Gunneridae</taxon>
        <taxon>Pentapetalae</taxon>
        <taxon>rosids</taxon>
        <taxon>Vitales</taxon>
        <taxon>Vitaceae</taxon>
        <taxon>Viteae</taxon>
        <taxon>Vitis</taxon>
    </lineage>
</organism>